<gene>
    <name evidence="2" type="ORF">WN51_12887</name>
</gene>
<proteinExistence type="predicted"/>
<dbReference type="EMBL" id="KQ435770">
    <property type="protein sequence ID" value="KOX75174.1"/>
    <property type="molecule type" value="Genomic_DNA"/>
</dbReference>
<feature type="compositionally biased region" description="Polar residues" evidence="1">
    <location>
        <begin position="364"/>
        <end position="383"/>
    </location>
</feature>
<reference evidence="2 3" key="1">
    <citation type="submission" date="2015-07" db="EMBL/GenBank/DDBJ databases">
        <title>The genome of Melipona quadrifasciata.</title>
        <authorList>
            <person name="Pan H."/>
            <person name="Kapheim K."/>
        </authorList>
    </citation>
    <scope>NUCLEOTIDE SEQUENCE [LARGE SCALE GENOMIC DNA]</scope>
    <source>
        <strain evidence="2">0111107301</strain>
        <tissue evidence="2">Whole body</tissue>
    </source>
</reference>
<feature type="region of interest" description="Disordered" evidence="1">
    <location>
        <begin position="27"/>
        <end position="94"/>
    </location>
</feature>
<feature type="compositionally biased region" description="Low complexity" evidence="1">
    <location>
        <begin position="384"/>
        <end position="407"/>
    </location>
</feature>
<dbReference type="Proteomes" id="UP000053105">
    <property type="component" value="Unassembled WGS sequence"/>
</dbReference>
<organism evidence="2 3">
    <name type="scientific">Melipona quadrifasciata</name>
    <dbReference type="NCBI Taxonomy" id="166423"/>
    <lineage>
        <taxon>Eukaryota</taxon>
        <taxon>Metazoa</taxon>
        <taxon>Ecdysozoa</taxon>
        <taxon>Arthropoda</taxon>
        <taxon>Hexapoda</taxon>
        <taxon>Insecta</taxon>
        <taxon>Pterygota</taxon>
        <taxon>Neoptera</taxon>
        <taxon>Endopterygota</taxon>
        <taxon>Hymenoptera</taxon>
        <taxon>Apocrita</taxon>
        <taxon>Aculeata</taxon>
        <taxon>Apoidea</taxon>
        <taxon>Anthophila</taxon>
        <taxon>Apidae</taxon>
        <taxon>Melipona</taxon>
    </lineage>
</organism>
<protein>
    <submittedName>
        <fullName evidence="2">Uncharacterized protein</fullName>
    </submittedName>
</protein>
<sequence>MDNIRAPLSDGRLTCAFQSYRKIARQVSTPDSAPAGLGSPQAGIGGLQQHQQQPQQQTQQTLHQPDPMQQSKDNLNPAANQQTGALRNGNPPPPVVSMTPFRWKYLQSAEGLNIGKVLRAFRFKVRLKLDSTLVFQSPGVMPFYGDSGAGFRPAAGFGNTVWHQGVAPVGTVAVETSAAPWPPQQFIQQIPAPNQLEELRYHTQYTAAAPYHPQPVAYQQQTFITTDQSAFQRAGATGQYTITGQPSPLPPVAPQTVPSTAQRPLNGQFMDPAATATQSVGYERQDYVNGYQQQDVTMAPPPSTTPTSRSSSVHMDNQQQQQASQQPPSQPQQPPTDTQVKGFATIAASNVSGNEMPGYPLQPGPQSLHNSNGYPGYETPQTPQSWTDNTTDTSQQQQTQGNWSRQSPKLRDPSQNPRLTPSTTTTTTAAAATATATAAVVATDETGEKS</sequence>
<feature type="region of interest" description="Disordered" evidence="1">
    <location>
        <begin position="239"/>
        <end position="267"/>
    </location>
</feature>
<feature type="compositionally biased region" description="Polar residues" evidence="1">
    <location>
        <begin position="413"/>
        <end position="422"/>
    </location>
</feature>
<evidence type="ECO:0000313" key="2">
    <source>
        <dbReference type="EMBL" id="KOX75174.1"/>
    </source>
</evidence>
<dbReference type="OrthoDB" id="7700192at2759"/>
<feature type="compositionally biased region" description="Polar residues" evidence="1">
    <location>
        <begin position="67"/>
        <end position="85"/>
    </location>
</feature>
<keyword evidence="3" id="KW-1185">Reference proteome</keyword>
<feature type="compositionally biased region" description="Polar residues" evidence="1">
    <location>
        <begin position="256"/>
        <end position="265"/>
    </location>
</feature>
<dbReference type="AlphaFoldDB" id="A0A0N0U5T0"/>
<feature type="compositionally biased region" description="Low complexity" evidence="1">
    <location>
        <begin position="47"/>
        <end position="65"/>
    </location>
</feature>
<feature type="region of interest" description="Disordered" evidence="1">
    <location>
        <begin position="294"/>
        <end position="431"/>
    </location>
</feature>
<accession>A0A0N0U5T0</accession>
<feature type="compositionally biased region" description="Low complexity" evidence="1">
    <location>
        <begin position="305"/>
        <end position="327"/>
    </location>
</feature>
<evidence type="ECO:0000256" key="1">
    <source>
        <dbReference type="SAM" id="MobiDB-lite"/>
    </source>
</evidence>
<name>A0A0N0U5T0_9HYME</name>
<evidence type="ECO:0000313" key="3">
    <source>
        <dbReference type="Proteomes" id="UP000053105"/>
    </source>
</evidence>
<dbReference type="STRING" id="166423.A0A0N0U5T0"/>